<accession>A0A8S9WQ09</accession>
<dbReference type="Proteomes" id="UP000466442">
    <property type="component" value="Unassembled WGS sequence"/>
</dbReference>
<feature type="non-terminal residue" evidence="2">
    <location>
        <position position="1"/>
    </location>
</feature>
<feature type="compositionally biased region" description="Basic and acidic residues" evidence="1">
    <location>
        <begin position="240"/>
        <end position="254"/>
    </location>
</feature>
<organism evidence="2 3">
    <name type="scientific">Apolygus lucorum</name>
    <name type="common">Small green plant bug</name>
    <name type="synonym">Lygocoris lucorum</name>
    <dbReference type="NCBI Taxonomy" id="248454"/>
    <lineage>
        <taxon>Eukaryota</taxon>
        <taxon>Metazoa</taxon>
        <taxon>Ecdysozoa</taxon>
        <taxon>Arthropoda</taxon>
        <taxon>Hexapoda</taxon>
        <taxon>Insecta</taxon>
        <taxon>Pterygota</taxon>
        <taxon>Neoptera</taxon>
        <taxon>Paraneoptera</taxon>
        <taxon>Hemiptera</taxon>
        <taxon>Heteroptera</taxon>
        <taxon>Panheteroptera</taxon>
        <taxon>Cimicomorpha</taxon>
        <taxon>Miridae</taxon>
        <taxon>Mirini</taxon>
        <taxon>Apolygus</taxon>
    </lineage>
</organism>
<dbReference type="AlphaFoldDB" id="A0A8S9WQ09"/>
<feature type="compositionally biased region" description="Acidic residues" evidence="1">
    <location>
        <begin position="298"/>
        <end position="310"/>
    </location>
</feature>
<feature type="region of interest" description="Disordered" evidence="1">
    <location>
        <begin position="215"/>
        <end position="417"/>
    </location>
</feature>
<dbReference type="EMBL" id="WIXP02000017">
    <property type="protein sequence ID" value="KAF6197515.1"/>
    <property type="molecule type" value="Genomic_DNA"/>
</dbReference>
<evidence type="ECO:0000313" key="3">
    <source>
        <dbReference type="Proteomes" id="UP000466442"/>
    </source>
</evidence>
<gene>
    <name evidence="2" type="ORF">GE061_008479</name>
</gene>
<evidence type="ECO:0000313" key="2">
    <source>
        <dbReference type="EMBL" id="KAF6197515.1"/>
    </source>
</evidence>
<feature type="compositionally biased region" description="Polar residues" evidence="1">
    <location>
        <begin position="311"/>
        <end position="322"/>
    </location>
</feature>
<feature type="compositionally biased region" description="Basic and acidic residues" evidence="1">
    <location>
        <begin position="336"/>
        <end position="407"/>
    </location>
</feature>
<comment type="caution">
    <text evidence="2">The sequence shown here is derived from an EMBL/GenBank/DDBJ whole genome shotgun (WGS) entry which is preliminary data.</text>
</comment>
<name>A0A8S9WQ09_APOLU</name>
<feature type="compositionally biased region" description="Basic and acidic residues" evidence="1">
    <location>
        <begin position="270"/>
        <end position="288"/>
    </location>
</feature>
<protein>
    <submittedName>
        <fullName evidence="2">Uncharacterized protein</fullName>
    </submittedName>
</protein>
<reference evidence="2" key="1">
    <citation type="journal article" date="2021" name="Mol. Ecol. Resour.">
        <title>Apolygus lucorum genome provides insights into omnivorousness and mesophyll feeding.</title>
        <authorList>
            <person name="Liu Y."/>
            <person name="Liu H."/>
            <person name="Wang H."/>
            <person name="Huang T."/>
            <person name="Liu B."/>
            <person name="Yang B."/>
            <person name="Yin L."/>
            <person name="Li B."/>
            <person name="Zhang Y."/>
            <person name="Zhang S."/>
            <person name="Jiang F."/>
            <person name="Zhang X."/>
            <person name="Ren Y."/>
            <person name="Wang B."/>
            <person name="Wang S."/>
            <person name="Lu Y."/>
            <person name="Wu K."/>
            <person name="Fan W."/>
            <person name="Wang G."/>
        </authorList>
    </citation>
    <scope>NUCLEOTIDE SEQUENCE</scope>
    <source>
        <strain evidence="2">12Hb</strain>
    </source>
</reference>
<evidence type="ECO:0000256" key="1">
    <source>
        <dbReference type="SAM" id="MobiDB-lite"/>
    </source>
</evidence>
<sequence>MEDGGSWMGKLVTALTSDDGKKERRRSTRCTIPEVAERCIGSLLRVPPTSREESSVEAGPKLCKGVPVMGALEADVVIPLLRAHNEALLELDHAKRVALGVDRLSSALEGIEDRVSSMEGSSMGSVVEEPIVHWGDRQWAEAFIKLEEVITSKNCCSTSTHRRCGDQTDKMQGQLETLRREDMVAIGRKVDMMSRKIREAEETYGTPHANLFASAEEEEDEQANLKQNRVQRHKIPIPPTREDTNTAQETEKISPPKQYASAVKQVQKRLKAEVDKLTKWSPSKERSHGSRKRRKEDETDLSNSEEDCMETETSSHVVSDSDTAGVPFEKVKSRKGRQDLAKEAQRKAAREARRDADRIRRIKQQAEVEAQKKEADKKRKESEEKRRAEQDGRRKAKRGSQEGHATESEEIPGPCHQ</sequence>
<keyword evidence="3" id="KW-1185">Reference proteome</keyword>
<proteinExistence type="predicted"/>